<dbReference type="GO" id="GO:0004497">
    <property type="term" value="F:monooxygenase activity"/>
    <property type="evidence" value="ECO:0007669"/>
    <property type="project" value="UniProtKB-KW"/>
</dbReference>
<dbReference type="OrthoDB" id="2789670at2759"/>
<dbReference type="AlphaFoldDB" id="A0A2A3EMH8"/>
<dbReference type="Proteomes" id="UP000242457">
    <property type="component" value="Unassembled WGS sequence"/>
</dbReference>
<evidence type="ECO:0000256" key="6">
    <source>
        <dbReference type="ARBA" id="ARBA00022723"/>
    </source>
</evidence>
<dbReference type="InterPro" id="IPR050476">
    <property type="entry name" value="Insect_CytP450_Detox"/>
</dbReference>
<dbReference type="PANTHER" id="PTHR24292">
    <property type="entry name" value="CYTOCHROME P450"/>
    <property type="match status" value="1"/>
</dbReference>
<dbReference type="Pfam" id="PF00067">
    <property type="entry name" value="p450"/>
    <property type="match status" value="1"/>
</dbReference>
<evidence type="ECO:0000256" key="10">
    <source>
        <dbReference type="ARBA" id="ARBA00023004"/>
    </source>
</evidence>
<dbReference type="CDD" id="cd11056">
    <property type="entry name" value="CYP6-like"/>
    <property type="match status" value="1"/>
</dbReference>
<evidence type="ECO:0000256" key="13">
    <source>
        <dbReference type="PIRSR" id="PIRSR602401-1"/>
    </source>
</evidence>
<dbReference type="InterPro" id="IPR002401">
    <property type="entry name" value="Cyt_P450_E_grp-I"/>
</dbReference>
<dbReference type="GO" id="GO:0016705">
    <property type="term" value="F:oxidoreductase activity, acting on paired donors, with incorporation or reduction of molecular oxygen"/>
    <property type="evidence" value="ECO:0007669"/>
    <property type="project" value="InterPro"/>
</dbReference>
<keyword evidence="7" id="KW-0256">Endoplasmic reticulum</keyword>
<dbReference type="PROSITE" id="PS00086">
    <property type="entry name" value="CYTOCHROME_P450"/>
    <property type="match status" value="1"/>
</dbReference>
<keyword evidence="16" id="KW-1185">Reference proteome</keyword>
<comment type="similarity">
    <text evidence="4 14">Belongs to the cytochrome P450 family.</text>
</comment>
<keyword evidence="12" id="KW-0472">Membrane</keyword>
<dbReference type="InterPro" id="IPR017972">
    <property type="entry name" value="Cyt_P450_CS"/>
</dbReference>
<dbReference type="InterPro" id="IPR001128">
    <property type="entry name" value="Cyt_P450"/>
</dbReference>
<protein>
    <submittedName>
        <fullName evidence="15">Cytochrome P450 6k1</fullName>
    </submittedName>
</protein>
<dbReference type="PRINTS" id="PR00463">
    <property type="entry name" value="EP450I"/>
</dbReference>
<evidence type="ECO:0000256" key="11">
    <source>
        <dbReference type="ARBA" id="ARBA00023033"/>
    </source>
</evidence>
<evidence type="ECO:0000313" key="15">
    <source>
        <dbReference type="EMBL" id="PBC32406.1"/>
    </source>
</evidence>
<dbReference type="InterPro" id="IPR036396">
    <property type="entry name" value="Cyt_P450_sf"/>
</dbReference>
<dbReference type="PANTHER" id="PTHR24292:SF45">
    <property type="entry name" value="CYTOCHROME P450 6G1-RELATED"/>
    <property type="match status" value="1"/>
</dbReference>
<gene>
    <name evidence="15" type="ORF">APICC_08967</name>
</gene>
<keyword evidence="6 13" id="KW-0479">Metal-binding</keyword>
<comment type="subcellular location">
    <subcellularLocation>
        <location evidence="3">Endoplasmic reticulum membrane</location>
        <topology evidence="3">Peripheral membrane protein</topology>
    </subcellularLocation>
    <subcellularLocation>
        <location evidence="2">Microsome membrane</location>
        <topology evidence="2">Peripheral membrane protein</topology>
    </subcellularLocation>
</comment>
<dbReference type="SUPFAM" id="SSF48264">
    <property type="entry name" value="Cytochrome P450"/>
    <property type="match status" value="1"/>
</dbReference>
<dbReference type="STRING" id="94128.A0A2A3EMH8"/>
<evidence type="ECO:0000256" key="1">
    <source>
        <dbReference type="ARBA" id="ARBA00001971"/>
    </source>
</evidence>
<evidence type="ECO:0000256" key="5">
    <source>
        <dbReference type="ARBA" id="ARBA00022617"/>
    </source>
</evidence>
<organism evidence="15 16">
    <name type="scientific">Apis cerana cerana</name>
    <name type="common">Oriental honeybee</name>
    <dbReference type="NCBI Taxonomy" id="94128"/>
    <lineage>
        <taxon>Eukaryota</taxon>
        <taxon>Metazoa</taxon>
        <taxon>Ecdysozoa</taxon>
        <taxon>Arthropoda</taxon>
        <taxon>Hexapoda</taxon>
        <taxon>Insecta</taxon>
        <taxon>Pterygota</taxon>
        <taxon>Neoptera</taxon>
        <taxon>Endopterygota</taxon>
        <taxon>Hymenoptera</taxon>
        <taxon>Apocrita</taxon>
        <taxon>Aculeata</taxon>
        <taxon>Apoidea</taxon>
        <taxon>Anthophila</taxon>
        <taxon>Apidae</taxon>
        <taxon>Apis</taxon>
    </lineage>
</organism>
<evidence type="ECO:0000256" key="7">
    <source>
        <dbReference type="ARBA" id="ARBA00022824"/>
    </source>
</evidence>
<keyword evidence="9 14" id="KW-0560">Oxidoreductase</keyword>
<proteinExistence type="inferred from homology"/>
<accession>A0A2A3EMH8</accession>
<dbReference type="GO" id="GO:0005506">
    <property type="term" value="F:iron ion binding"/>
    <property type="evidence" value="ECO:0007669"/>
    <property type="project" value="InterPro"/>
</dbReference>
<reference evidence="15 16" key="1">
    <citation type="submission" date="2014-07" db="EMBL/GenBank/DDBJ databases">
        <title>Genomic and transcriptomic analysis on Apis cerana provide comprehensive insights into honey bee biology.</title>
        <authorList>
            <person name="Diao Q."/>
            <person name="Sun L."/>
            <person name="Zheng H."/>
            <person name="Zheng H."/>
            <person name="Xu S."/>
            <person name="Wang S."/>
            <person name="Zeng Z."/>
            <person name="Hu F."/>
            <person name="Su S."/>
            <person name="Wu J."/>
        </authorList>
    </citation>
    <scope>NUCLEOTIDE SEQUENCE [LARGE SCALE GENOMIC DNA]</scope>
    <source>
        <tissue evidence="15">Pupae without intestine</tissue>
    </source>
</reference>
<evidence type="ECO:0000256" key="14">
    <source>
        <dbReference type="RuleBase" id="RU000461"/>
    </source>
</evidence>
<sequence>MEERRLDPPWHKLEEQCTGSKVDEHLFKMTLLTPYWSLDILIVSSFLDDNRLFVYDLEIQTSISEFIQDLYEKSEGLPFMGFYIFNKPFLLVRDLELVKHILVKDFNTFANKHASADSKNDRIGYSNLFIMKNPAWKYLRTSLTPIFTSGKLKKMFELMLIIGKNLEKHLELLNLDGNGKEIELKDLTASFTTDLIATTAFGLNMNSLKDPNTDFRVYGRWIFDYNIKRALDFFLIFFFPNLTKYFSIKFFGKATNSLRNIFWRVINQRIESNIKRNDLIDCLIELKEKHKNDENFEGFKFDGDDLVSQAAIFFTGGFETSSTTISFTLYELALNQDIQKTLRAEIHEALAQTDGKITYDMIMDLPYLDMVISETLRKYPPLGFLDRIALQDYKVPNFDLTIEKDTPIFIPMIGFHHDPKYFPNPEKYDPLRFSENVKKSRPSFVYMPFGEGPHICIGMRLGLLQSKLGIIEILKDYEVSPCEKTKIPMVLDPKGLTTTALGGLYLNIRKITIAAG</sequence>
<evidence type="ECO:0000256" key="4">
    <source>
        <dbReference type="ARBA" id="ARBA00010617"/>
    </source>
</evidence>
<dbReference type="EMBL" id="KZ288217">
    <property type="protein sequence ID" value="PBC32406.1"/>
    <property type="molecule type" value="Genomic_DNA"/>
</dbReference>
<dbReference type="GO" id="GO:0020037">
    <property type="term" value="F:heme binding"/>
    <property type="evidence" value="ECO:0007669"/>
    <property type="project" value="InterPro"/>
</dbReference>
<keyword evidence="11 14" id="KW-0503">Monooxygenase</keyword>
<dbReference type="GO" id="GO:0005789">
    <property type="term" value="C:endoplasmic reticulum membrane"/>
    <property type="evidence" value="ECO:0007669"/>
    <property type="project" value="UniProtKB-SubCell"/>
</dbReference>
<dbReference type="FunFam" id="1.10.630.10:FF:000042">
    <property type="entry name" value="Cytochrome P450"/>
    <property type="match status" value="1"/>
</dbReference>
<dbReference type="PRINTS" id="PR00385">
    <property type="entry name" value="P450"/>
</dbReference>
<comment type="cofactor">
    <cofactor evidence="1 13">
        <name>heme</name>
        <dbReference type="ChEBI" id="CHEBI:30413"/>
    </cofactor>
</comment>
<dbReference type="Gene3D" id="1.10.630.10">
    <property type="entry name" value="Cytochrome P450"/>
    <property type="match status" value="1"/>
</dbReference>
<keyword evidence="8" id="KW-0492">Microsome</keyword>
<evidence type="ECO:0000256" key="8">
    <source>
        <dbReference type="ARBA" id="ARBA00022848"/>
    </source>
</evidence>
<evidence type="ECO:0000256" key="2">
    <source>
        <dbReference type="ARBA" id="ARBA00004174"/>
    </source>
</evidence>
<keyword evidence="5 13" id="KW-0349">Heme</keyword>
<name>A0A2A3EMH8_APICC</name>
<evidence type="ECO:0000256" key="9">
    <source>
        <dbReference type="ARBA" id="ARBA00023002"/>
    </source>
</evidence>
<evidence type="ECO:0000313" key="16">
    <source>
        <dbReference type="Proteomes" id="UP000242457"/>
    </source>
</evidence>
<evidence type="ECO:0000256" key="12">
    <source>
        <dbReference type="ARBA" id="ARBA00023136"/>
    </source>
</evidence>
<keyword evidence="10 13" id="KW-0408">Iron</keyword>
<evidence type="ECO:0000256" key="3">
    <source>
        <dbReference type="ARBA" id="ARBA00004406"/>
    </source>
</evidence>
<feature type="binding site" description="axial binding residue" evidence="13">
    <location>
        <position position="456"/>
    </location>
    <ligand>
        <name>heme</name>
        <dbReference type="ChEBI" id="CHEBI:30413"/>
    </ligand>
    <ligandPart>
        <name>Fe</name>
        <dbReference type="ChEBI" id="CHEBI:18248"/>
    </ligandPart>
</feature>